<keyword evidence="1" id="KW-0812">Transmembrane</keyword>
<keyword evidence="1" id="KW-1133">Transmembrane helix</keyword>
<comment type="caution">
    <text evidence="2">The sequence shown here is derived from an EMBL/GenBank/DDBJ whole genome shotgun (WGS) entry which is preliminary data.</text>
</comment>
<keyword evidence="3" id="KW-1185">Reference proteome</keyword>
<dbReference type="AlphaFoldDB" id="A0A5B7EYF6"/>
<feature type="transmembrane region" description="Helical" evidence="1">
    <location>
        <begin position="260"/>
        <end position="282"/>
    </location>
</feature>
<keyword evidence="1" id="KW-0472">Membrane</keyword>
<evidence type="ECO:0000313" key="2">
    <source>
        <dbReference type="EMBL" id="MPC37354.1"/>
    </source>
</evidence>
<organism evidence="2 3">
    <name type="scientific">Portunus trituberculatus</name>
    <name type="common">Swimming crab</name>
    <name type="synonym">Neptunus trituberculatus</name>
    <dbReference type="NCBI Taxonomy" id="210409"/>
    <lineage>
        <taxon>Eukaryota</taxon>
        <taxon>Metazoa</taxon>
        <taxon>Ecdysozoa</taxon>
        <taxon>Arthropoda</taxon>
        <taxon>Crustacea</taxon>
        <taxon>Multicrustacea</taxon>
        <taxon>Malacostraca</taxon>
        <taxon>Eumalacostraca</taxon>
        <taxon>Eucarida</taxon>
        <taxon>Decapoda</taxon>
        <taxon>Pleocyemata</taxon>
        <taxon>Brachyura</taxon>
        <taxon>Eubrachyura</taxon>
        <taxon>Portunoidea</taxon>
        <taxon>Portunidae</taxon>
        <taxon>Portuninae</taxon>
        <taxon>Portunus</taxon>
    </lineage>
</organism>
<dbReference type="EMBL" id="VSRR010003758">
    <property type="protein sequence ID" value="MPC37354.1"/>
    <property type="molecule type" value="Genomic_DNA"/>
</dbReference>
<reference evidence="2 3" key="1">
    <citation type="submission" date="2019-05" db="EMBL/GenBank/DDBJ databases">
        <title>Another draft genome of Portunus trituberculatus and its Hox gene families provides insights of decapod evolution.</title>
        <authorList>
            <person name="Jeong J.-H."/>
            <person name="Song I."/>
            <person name="Kim S."/>
            <person name="Choi T."/>
            <person name="Kim D."/>
            <person name="Ryu S."/>
            <person name="Kim W."/>
        </authorList>
    </citation>
    <scope>NUCLEOTIDE SEQUENCE [LARGE SCALE GENOMIC DNA]</scope>
    <source>
        <tissue evidence="2">Muscle</tissue>
    </source>
</reference>
<proteinExistence type="predicted"/>
<gene>
    <name evidence="2" type="ORF">E2C01_030827</name>
</gene>
<sequence length="292" mass="30570">MSSTESVPFWCVQLDDGGVSTTGEGTTTELSSMNLMSLVSIDMIESGPVGVVAFSSSDMGRDSGGGGDGIGKSANMAGGAMGSSREEAAGLRGVEAARGWIPKCRVEDGGGGTMGSSPSRLRGREPVCGKSPLPQWLLLSSAAAESAGTGWMAGCVRRVTVVSTSRRQRAAIAGRLGGWTDGRVEAGWSILSRFKLLRRFSSSLSMPLLDFSESLSMFFSKRRLLGRASVFDMLFCAITLRLSLGLVLTEEGALSFRKCHATAALVFAIVAWWGGAGGLEYWSGARLGTGRS</sequence>
<evidence type="ECO:0000313" key="3">
    <source>
        <dbReference type="Proteomes" id="UP000324222"/>
    </source>
</evidence>
<feature type="transmembrane region" description="Helical" evidence="1">
    <location>
        <begin position="224"/>
        <end position="248"/>
    </location>
</feature>
<evidence type="ECO:0000256" key="1">
    <source>
        <dbReference type="SAM" id="Phobius"/>
    </source>
</evidence>
<dbReference type="Proteomes" id="UP000324222">
    <property type="component" value="Unassembled WGS sequence"/>
</dbReference>
<accession>A0A5B7EYF6</accession>
<name>A0A5B7EYF6_PORTR</name>
<protein>
    <submittedName>
        <fullName evidence="2">Uncharacterized protein</fullName>
    </submittedName>
</protein>